<dbReference type="Gene3D" id="2.30.110.10">
    <property type="entry name" value="Electron Transport, Fmn-binding Protein, Chain A"/>
    <property type="match status" value="1"/>
</dbReference>
<dbReference type="AlphaFoldDB" id="A0A1Q6FAH2"/>
<dbReference type="STRING" id="28117.BHV66_03890"/>
<dbReference type="SUPFAM" id="SSF50475">
    <property type="entry name" value="FMN-binding split barrel"/>
    <property type="match status" value="1"/>
</dbReference>
<dbReference type="InterPro" id="IPR024747">
    <property type="entry name" value="Pyridox_Oxase-rel"/>
</dbReference>
<dbReference type="Pfam" id="PF12900">
    <property type="entry name" value="Pyridox_ox_2"/>
    <property type="match status" value="1"/>
</dbReference>
<dbReference type="PANTHER" id="PTHR34071:SF2">
    <property type="entry name" value="FLAVIN-NUCLEOTIDE-BINDING PROTEIN"/>
    <property type="match status" value="1"/>
</dbReference>
<comment type="caution">
    <text evidence="1">The sequence shown here is derived from an EMBL/GenBank/DDBJ whole genome shotgun (WGS) entry which is preliminary data.</text>
</comment>
<dbReference type="PANTHER" id="PTHR34071">
    <property type="entry name" value="5-NITROIMIDAZOLE ANTIBIOTICS RESISTANCE PROTEIN, NIMA-FAMILY-RELATED PROTEIN-RELATED"/>
    <property type="match status" value="1"/>
</dbReference>
<reference evidence="1 2" key="1">
    <citation type="journal article" date="2016" name="Nat. Biotechnol.">
        <title>Measurement of bacterial replication rates in microbial communities.</title>
        <authorList>
            <person name="Brown C.T."/>
            <person name="Olm M.R."/>
            <person name="Thomas B.C."/>
            <person name="Banfield J.F."/>
        </authorList>
    </citation>
    <scope>NUCLEOTIDE SEQUENCE [LARGE SCALE GENOMIC DNA]</scope>
    <source>
        <strain evidence="1">CAG:67_53_122</strain>
    </source>
</reference>
<evidence type="ECO:0000313" key="2">
    <source>
        <dbReference type="Proteomes" id="UP000187417"/>
    </source>
</evidence>
<evidence type="ECO:0000313" key="1">
    <source>
        <dbReference type="EMBL" id="OKY95712.1"/>
    </source>
</evidence>
<sequence>MNYQNDSVRRQDRLLDQPEATELLRRGEYGILCMQRPEGGGYGVPLNYVWDEADAIYIHCAPEGRKLHCLRECDRVTFCIVGKTQVLPARFTTFYESILLDCRARTGLTAEERRRALDHLIGKYSPEYKTIGRQYVEKSFHRTEIIRLDILSWSGKCKDNLHPGTTPPGANSNRT</sequence>
<dbReference type="EMBL" id="MNQH01000004">
    <property type="protein sequence ID" value="OKY95712.1"/>
    <property type="molecule type" value="Genomic_DNA"/>
</dbReference>
<gene>
    <name evidence="1" type="ORF">BHV66_03890</name>
</gene>
<protein>
    <submittedName>
        <fullName evidence="1">5-nitroimidazole antibiotic resistance protein</fullName>
    </submittedName>
</protein>
<organism evidence="1 2">
    <name type="scientific">Alistipes putredinis</name>
    <dbReference type="NCBI Taxonomy" id="28117"/>
    <lineage>
        <taxon>Bacteria</taxon>
        <taxon>Pseudomonadati</taxon>
        <taxon>Bacteroidota</taxon>
        <taxon>Bacteroidia</taxon>
        <taxon>Bacteroidales</taxon>
        <taxon>Rikenellaceae</taxon>
        <taxon>Alistipes</taxon>
    </lineage>
</organism>
<dbReference type="RefSeq" id="WP_278339116.1">
    <property type="nucleotide sequence ID" value="NZ_CAMQOD010000035.1"/>
</dbReference>
<dbReference type="InterPro" id="IPR012349">
    <property type="entry name" value="Split_barrel_FMN-bd"/>
</dbReference>
<dbReference type="Proteomes" id="UP000187417">
    <property type="component" value="Unassembled WGS sequence"/>
</dbReference>
<accession>A0A1Q6FAH2</accession>
<proteinExistence type="predicted"/>
<name>A0A1Q6FAH2_9BACT</name>